<evidence type="ECO:0000256" key="1">
    <source>
        <dbReference type="SAM" id="MobiDB-lite"/>
    </source>
</evidence>
<dbReference type="AlphaFoldDB" id="A0A8H4LH63"/>
<evidence type="ECO:0000313" key="2">
    <source>
        <dbReference type="EMBL" id="KAF4467997.1"/>
    </source>
</evidence>
<dbReference type="Proteomes" id="UP000554235">
    <property type="component" value="Unassembled WGS sequence"/>
</dbReference>
<proteinExistence type="predicted"/>
<name>A0A8H4LH63_9HYPO</name>
<dbReference type="EMBL" id="JAADYS010000669">
    <property type="protein sequence ID" value="KAF4467997.1"/>
    <property type="molecule type" value="Genomic_DNA"/>
</dbReference>
<sequence length="90" mass="9892">MWIALPLELLHGHFDSTHHGRLKSIRNSSFRSLFLASRQHGESGQPISNGRISRGRLDTIGENSSASQAAQDAPAPPRSRRGSHRETPAK</sequence>
<protein>
    <submittedName>
        <fullName evidence="2">Uncharacterized protein</fullName>
    </submittedName>
</protein>
<accession>A0A8H4LH63</accession>
<gene>
    <name evidence="2" type="ORF">FALBO_5117</name>
</gene>
<keyword evidence="3" id="KW-1185">Reference proteome</keyword>
<comment type="caution">
    <text evidence="2">The sequence shown here is derived from an EMBL/GenBank/DDBJ whole genome shotgun (WGS) entry which is preliminary data.</text>
</comment>
<reference evidence="2 3" key="1">
    <citation type="submission" date="2020-01" db="EMBL/GenBank/DDBJ databases">
        <title>Identification and distribution of gene clusters putatively required for synthesis of sphingolipid metabolism inhibitors in phylogenetically diverse species of the filamentous fungus Fusarium.</title>
        <authorList>
            <person name="Kim H.-S."/>
            <person name="Busman M."/>
            <person name="Brown D.W."/>
            <person name="Divon H."/>
            <person name="Uhlig S."/>
            <person name="Proctor R.H."/>
        </authorList>
    </citation>
    <scope>NUCLEOTIDE SEQUENCE [LARGE SCALE GENOMIC DNA]</scope>
    <source>
        <strain evidence="2 3">NRRL 20459</strain>
    </source>
</reference>
<organism evidence="2 3">
    <name type="scientific">Fusarium albosuccineum</name>
    <dbReference type="NCBI Taxonomy" id="1237068"/>
    <lineage>
        <taxon>Eukaryota</taxon>
        <taxon>Fungi</taxon>
        <taxon>Dikarya</taxon>
        <taxon>Ascomycota</taxon>
        <taxon>Pezizomycotina</taxon>
        <taxon>Sordariomycetes</taxon>
        <taxon>Hypocreomycetidae</taxon>
        <taxon>Hypocreales</taxon>
        <taxon>Nectriaceae</taxon>
        <taxon>Fusarium</taxon>
        <taxon>Fusarium decemcellulare species complex</taxon>
    </lineage>
</organism>
<evidence type="ECO:0000313" key="3">
    <source>
        <dbReference type="Proteomes" id="UP000554235"/>
    </source>
</evidence>
<feature type="compositionally biased region" description="Low complexity" evidence="1">
    <location>
        <begin position="64"/>
        <end position="73"/>
    </location>
</feature>
<feature type="region of interest" description="Disordered" evidence="1">
    <location>
        <begin position="37"/>
        <end position="90"/>
    </location>
</feature>